<name>A0A4Q1JRY5_9GAMM</name>
<accession>A0A4Q1JRY5</accession>
<organism evidence="2 3">
    <name type="scientific">Pseudoxanthomonas composti</name>
    <dbReference type="NCBI Taxonomy" id="2137479"/>
    <lineage>
        <taxon>Bacteria</taxon>
        <taxon>Pseudomonadati</taxon>
        <taxon>Pseudomonadota</taxon>
        <taxon>Gammaproteobacteria</taxon>
        <taxon>Lysobacterales</taxon>
        <taxon>Lysobacteraceae</taxon>
        <taxon>Pseudoxanthomonas</taxon>
    </lineage>
</organism>
<dbReference type="RefSeq" id="WP_129472555.1">
    <property type="nucleotide sequence ID" value="NZ_SAWZ01000013.1"/>
</dbReference>
<feature type="compositionally biased region" description="Basic and acidic residues" evidence="1">
    <location>
        <begin position="1"/>
        <end position="28"/>
    </location>
</feature>
<feature type="region of interest" description="Disordered" evidence="1">
    <location>
        <begin position="1"/>
        <end position="46"/>
    </location>
</feature>
<dbReference type="EMBL" id="SAWZ01000013">
    <property type="protein sequence ID" value="RXQ99928.1"/>
    <property type="molecule type" value="Genomic_DNA"/>
</dbReference>
<evidence type="ECO:0000256" key="1">
    <source>
        <dbReference type="SAM" id="MobiDB-lite"/>
    </source>
</evidence>
<dbReference type="Proteomes" id="UP000289784">
    <property type="component" value="Unassembled WGS sequence"/>
</dbReference>
<proteinExistence type="predicted"/>
<comment type="caution">
    <text evidence="2">The sequence shown here is derived from an EMBL/GenBank/DDBJ whole genome shotgun (WGS) entry which is preliminary data.</text>
</comment>
<gene>
    <name evidence="2" type="ORF">EPA99_17550</name>
</gene>
<evidence type="ECO:0000313" key="3">
    <source>
        <dbReference type="Proteomes" id="UP000289784"/>
    </source>
</evidence>
<sequence>MSSTQHRSETHNGHRIEATATQDGHDGQWRSQLSVRTAAGTQLPYGKDDATTYDTAEQALSAAVVIGRGLADERPDLPEDA</sequence>
<evidence type="ECO:0000313" key="2">
    <source>
        <dbReference type="EMBL" id="RXQ99928.1"/>
    </source>
</evidence>
<dbReference type="AlphaFoldDB" id="A0A4Q1JRY5"/>
<reference evidence="2 3" key="1">
    <citation type="submission" date="2019-01" db="EMBL/GenBank/DDBJ databases">
        <title>Pseudoxanthomonas composti sp. nov., isolated from compost.</title>
        <authorList>
            <person name="Yang G."/>
        </authorList>
    </citation>
    <scope>NUCLEOTIDE SEQUENCE [LARGE SCALE GENOMIC DNA]</scope>
    <source>
        <strain evidence="2 3">GSS15</strain>
    </source>
</reference>
<keyword evidence="3" id="KW-1185">Reference proteome</keyword>
<protein>
    <submittedName>
        <fullName evidence="2">Uncharacterized protein</fullName>
    </submittedName>
</protein>